<proteinExistence type="predicted"/>
<sequence length="607" mass="66752">MASSPLEKLAISPLLSRTRHPNNHRYPPLLVLRLSSPHISSVRSYSKPITATAVAQASAASGDEPRKGSDVLIEALEREGVKVVFAYPGGASMDIHLALIRSPTIRNVFSLQERTGIFAAEGYARASGLPGVCIATSGSATANFVSGLSQAMIDSVPIVAITGQDPSLETLYAEVTRSITKHIFLVQDAGDIARIVREAFFLASSGRRGPILINISIDIQNQWVVPNWDQPMRLPRANLPTEAQETLFEQIVRLISESKKPVLYVDDGWRNPSEELRTFVEVTGIPFVITLTGVWGYTVSDSMSPGMNGTVCGNYAVDSSDLLLVLGVSCDDRVTGMLEAFASRAKIVHIDVDPFDVGKSKQPHVSVCVDGKSALKVLNNVLEGKRGKFYRLDFSEWRMELEEQYMQRQVTFLSSGDVIHPEYAIREVLDTLTKRNRQRNVIVITGSGQHRMWAAQQYDYDWSGQWLTSGGFGAVDFGLPAAMGAALGRLDSIIVDLEDDASFIVNSCDLATIRLENLAVKIIVFNNQNLSQFPNILKFAEECKIPALRVTKKDDLRAAIQHMLDTPGPFLLDVIAPAQEEEMVSLPMTRAIICEYLNPLAFLICLE</sequence>
<reference evidence="1" key="1">
    <citation type="submission" date="2022-02" db="EMBL/GenBank/DDBJ databases">
        <title>Plant Genome Project.</title>
        <authorList>
            <person name="Zhang R.-G."/>
        </authorList>
    </citation>
    <scope>NUCLEOTIDE SEQUENCE</scope>
    <source>
        <strain evidence="1">AT1</strain>
    </source>
</reference>
<organism evidence="1 2">
    <name type="scientific">Rhododendron molle</name>
    <name type="common">Chinese azalea</name>
    <name type="synonym">Azalea mollis</name>
    <dbReference type="NCBI Taxonomy" id="49168"/>
    <lineage>
        <taxon>Eukaryota</taxon>
        <taxon>Viridiplantae</taxon>
        <taxon>Streptophyta</taxon>
        <taxon>Embryophyta</taxon>
        <taxon>Tracheophyta</taxon>
        <taxon>Spermatophyta</taxon>
        <taxon>Magnoliopsida</taxon>
        <taxon>eudicotyledons</taxon>
        <taxon>Gunneridae</taxon>
        <taxon>Pentapetalae</taxon>
        <taxon>asterids</taxon>
        <taxon>Ericales</taxon>
        <taxon>Ericaceae</taxon>
        <taxon>Ericoideae</taxon>
        <taxon>Rhodoreae</taxon>
        <taxon>Rhododendron</taxon>
    </lineage>
</organism>
<dbReference type="Proteomes" id="UP001062846">
    <property type="component" value="Chromosome 3"/>
</dbReference>
<dbReference type="EMBL" id="CM046390">
    <property type="protein sequence ID" value="KAI8562892.1"/>
    <property type="molecule type" value="Genomic_DNA"/>
</dbReference>
<accession>A0ACC0PCZ4</accession>
<name>A0ACC0PCZ4_RHOML</name>
<protein>
    <submittedName>
        <fullName evidence="1">Uncharacterized protein</fullName>
    </submittedName>
</protein>
<keyword evidence="2" id="KW-1185">Reference proteome</keyword>
<comment type="caution">
    <text evidence="1">The sequence shown here is derived from an EMBL/GenBank/DDBJ whole genome shotgun (WGS) entry which is preliminary data.</text>
</comment>
<gene>
    <name evidence="1" type="ORF">RHMOL_Rhmol03G0070700</name>
</gene>
<evidence type="ECO:0000313" key="1">
    <source>
        <dbReference type="EMBL" id="KAI8562892.1"/>
    </source>
</evidence>
<evidence type="ECO:0000313" key="2">
    <source>
        <dbReference type="Proteomes" id="UP001062846"/>
    </source>
</evidence>